<dbReference type="EMBL" id="CM023490">
    <property type="protein sequence ID" value="KAH6942934.1"/>
    <property type="molecule type" value="Genomic_DNA"/>
</dbReference>
<sequence>MYGIGGILPSNRVSEEGGNQIRWCLLFEFRDRPVLRFEASLTNDAIVLGLSHISPRLLRKWKDKNELPIGRSSMWVTFLNNRNYSVVLSKGEVEDEAAIEPYEHIITGDLLNLVMNQASVSTEQLLKRDSVKVSIPLCMLNELVLRPLQSISVLRQRYVARCVAHNAANHHTQTAANFAARYRC</sequence>
<name>A0ACB7TAA0_HYAAI</name>
<comment type="caution">
    <text evidence="1">The sequence shown here is derived from an EMBL/GenBank/DDBJ whole genome shotgun (WGS) entry which is preliminary data.</text>
</comment>
<evidence type="ECO:0000313" key="1">
    <source>
        <dbReference type="EMBL" id="KAH6942934.1"/>
    </source>
</evidence>
<proteinExistence type="predicted"/>
<reference evidence="1" key="1">
    <citation type="submission" date="2020-05" db="EMBL/GenBank/DDBJ databases">
        <title>Large-scale comparative analyses of tick genomes elucidate their genetic diversity and vector capacities.</title>
        <authorList>
            <person name="Jia N."/>
            <person name="Wang J."/>
            <person name="Shi W."/>
            <person name="Du L."/>
            <person name="Sun Y."/>
            <person name="Zhan W."/>
            <person name="Jiang J."/>
            <person name="Wang Q."/>
            <person name="Zhang B."/>
            <person name="Ji P."/>
            <person name="Sakyi L.B."/>
            <person name="Cui X."/>
            <person name="Yuan T."/>
            <person name="Jiang B."/>
            <person name="Yang W."/>
            <person name="Lam T.T.-Y."/>
            <person name="Chang Q."/>
            <person name="Ding S."/>
            <person name="Wang X."/>
            <person name="Zhu J."/>
            <person name="Ruan X."/>
            <person name="Zhao L."/>
            <person name="Wei J."/>
            <person name="Que T."/>
            <person name="Du C."/>
            <person name="Cheng J."/>
            <person name="Dai P."/>
            <person name="Han X."/>
            <person name="Huang E."/>
            <person name="Gao Y."/>
            <person name="Liu J."/>
            <person name="Shao H."/>
            <person name="Ye R."/>
            <person name="Li L."/>
            <person name="Wei W."/>
            <person name="Wang X."/>
            <person name="Wang C."/>
            <person name="Yang T."/>
            <person name="Huo Q."/>
            <person name="Li W."/>
            <person name="Guo W."/>
            <person name="Chen H."/>
            <person name="Zhou L."/>
            <person name="Ni X."/>
            <person name="Tian J."/>
            <person name="Zhou Y."/>
            <person name="Sheng Y."/>
            <person name="Liu T."/>
            <person name="Pan Y."/>
            <person name="Xia L."/>
            <person name="Li J."/>
            <person name="Zhao F."/>
            <person name="Cao W."/>
        </authorList>
    </citation>
    <scope>NUCLEOTIDE SEQUENCE</scope>
    <source>
        <strain evidence="1">Hyas-2018</strain>
    </source>
</reference>
<accession>A0ACB7TAA0</accession>
<evidence type="ECO:0000313" key="2">
    <source>
        <dbReference type="Proteomes" id="UP000821845"/>
    </source>
</evidence>
<dbReference type="Proteomes" id="UP000821845">
    <property type="component" value="Chromosome 10"/>
</dbReference>
<protein>
    <submittedName>
        <fullName evidence="1">Uncharacterized protein</fullName>
    </submittedName>
</protein>
<keyword evidence="2" id="KW-1185">Reference proteome</keyword>
<gene>
    <name evidence="1" type="ORF">HPB50_012238</name>
</gene>
<organism evidence="1 2">
    <name type="scientific">Hyalomma asiaticum</name>
    <name type="common">Tick</name>
    <dbReference type="NCBI Taxonomy" id="266040"/>
    <lineage>
        <taxon>Eukaryota</taxon>
        <taxon>Metazoa</taxon>
        <taxon>Ecdysozoa</taxon>
        <taxon>Arthropoda</taxon>
        <taxon>Chelicerata</taxon>
        <taxon>Arachnida</taxon>
        <taxon>Acari</taxon>
        <taxon>Parasitiformes</taxon>
        <taxon>Ixodida</taxon>
        <taxon>Ixodoidea</taxon>
        <taxon>Ixodidae</taxon>
        <taxon>Hyalomminae</taxon>
        <taxon>Hyalomma</taxon>
    </lineage>
</organism>